<comment type="similarity">
    <text evidence="4">Belongs to the alkaline phosphatase family.</text>
</comment>
<dbReference type="Gene3D" id="3.40.720.10">
    <property type="entry name" value="Alkaline Phosphatase, subunit A"/>
    <property type="match status" value="1"/>
</dbReference>
<dbReference type="GO" id="GO:0046872">
    <property type="term" value="F:metal ion binding"/>
    <property type="evidence" value="ECO:0007669"/>
    <property type="project" value="UniProtKB-KW"/>
</dbReference>
<reference evidence="5 6" key="1">
    <citation type="submission" date="2018-10" db="EMBL/GenBank/DDBJ databases">
        <title>Butyricimonas faecalis sp. nov., isolated from human faeces and emended description of the genus Butyricimonas.</title>
        <authorList>
            <person name="Le Roy T."/>
            <person name="Van der Smissen P."/>
            <person name="Paquot A."/>
            <person name="Delzenne N."/>
            <person name="Muccioli G."/>
            <person name="Collet J.-F."/>
            <person name="Cani P.D."/>
        </authorList>
    </citation>
    <scope>NUCLEOTIDE SEQUENCE [LARGE SCALE GENOMIC DNA]</scope>
    <source>
        <strain evidence="5 6">H184</strain>
    </source>
</reference>
<evidence type="ECO:0000313" key="5">
    <source>
        <dbReference type="EMBL" id="AZS30367.1"/>
    </source>
</evidence>
<feature type="binding site" evidence="3">
    <location>
        <position position="267"/>
    </location>
    <ligand>
        <name>Mg(2+)</name>
        <dbReference type="ChEBI" id="CHEBI:18420"/>
    </ligand>
</feature>
<organism evidence="5 6">
    <name type="scientific">Butyricimonas faecalis</name>
    <dbReference type="NCBI Taxonomy" id="2093856"/>
    <lineage>
        <taxon>Bacteria</taxon>
        <taxon>Pseudomonadati</taxon>
        <taxon>Bacteroidota</taxon>
        <taxon>Bacteroidia</taxon>
        <taxon>Bacteroidales</taxon>
        <taxon>Odoribacteraceae</taxon>
        <taxon>Butyricimonas</taxon>
    </lineage>
</organism>
<dbReference type="PRINTS" id="PR00113">
    <property type="entry name" value="ALKPHPHTASE"/>
</dbReference>
<dbReference type="PROSITE" id="PS51257">
    <property type="entry name" value="PROKAR_LIPOPROTEIN"/>
    <property type="match status" value="1"/>
</dbReference>
<evidence type="ECO:0000256" key="4">
    <source>
        <dbReference type="RuleBase" id="RU003946"/>
    </source>
</evidence>
<feature type="binding site" evidence="3">
    <location>
        <position position="140"/>
    </location>
    <ligand>
        <name>Mg(2+)</name>
        <dbReference type="ChEBI" id="CHEBI:18420"/>
    </ligand>
</feature>
<dbReference type="RefSeq" id="WP_106481022.1">
    <property type="nucleotide sequence ID" value="NZ_CP032819.1"/>
</dbReference>
<feature type="binding site" evidence="3">
    <location>
        <position position="316"/>
    </location>
    <ligand>
        <name>Zn(2+)</name>
        <dbReference type="ChEBI" id="CHEBI:29105"/>
        <label>2</label>
    </ligand>
</feature>
<dbReference type="GO" id="GO:0004035">
    <property type="term" value="F:alkaline phosphatase activity"/>
    <property type="evidence" value="ECO:0007669"/>
    <property type="project" value="TreeGrafter"/>
</dbReference>
<evidence type="ECO:0000256" key="3">
    <source>
        <dbReference type="PIRSR" id="PIRSR601952-2"/>
    </source>
</evidence>
<evidence type="ECO:0000256" key="1">
    <source>
        <dbReference type="ARBA" id="ARBA00022553"/>
    </source>
</evidence>
<keyword evidence="6" id="KW-1185">Reference proteome</keyword>
<dbReference type="Proteomes" id="UP000270673">
    <property type="component" value="Chromosome"/>
</dbReference>
<evidence type="ECO:0000313" key="6">
    <source>
        <dbReference type="Proteomes" id="UP000270673"/>
    </source>
</evidence>
<dbReference type="AlphaFoldDB" id="A0A3Q9IUN7"/>
<feature type="binding site" evidence="3">
    <location>
        <position position="38"/>
    </location>
    <ligand>
        <name>Zn(2+)</name>
        <dbReference type="ChEBI" id="CHEBI:29105"/>
        <label>2</label>
    </ligand>
</feature>
<comment type="cofactor">
    <cofactor evidence="3">
        <name>Mg(2+)</name>
        <dbReference type="ChEBI" id="CHEBI:18420"/>
    </cofactor>
    <text evidence="3">Binds 1 Mg(2+) ion.</text>
</comment>
<keyword evidence="1" id="KW-0597">Phosphoprotein</keyword>
<proteinExistence type="inferred from homology"/>
<keyword evidence="3" id="KW-0862">Zinc</keyword>
<dbReference type="PANTHER" id="PTHR11596:SF5">
    <property type="entry name" value="ALKALINE PHOSPHATASE"/>
    <property type="match status" value="1"/>
</dbReference>
<dbReference type="OrthoDB" id="9794455at2"/>
<keyword evidence="3" id="KW-0460">Magnesium</keyword>
<dbReference type="SMART" id="SM00098">
    <property type="entry name" value="alkPPc"/>
    <property type="match status" value="1"/>
</dbReference>
<dbReference type="KEGG" id="buy:D8S85_12955"/>
<dbReference type="InterPro" id="IPR017850">
    <property type="entry name" value="Alkaline_phosphatase_core_sf"/>
</dbReference>
<dbReference type="InterPro" id="IPR001952">
    <property type="entry name" value="Alkaline_phosphatase"/>
</dbReference>
<name>A0A3Q9IUN7_9BACT</name>
<keyword evidence="3" id="KW-0479">Metal-binding</keyword>
<protein>
    <submittedName>
        <fullName evidence="5">Alkaline phosphatase</fullName>
    </submittedName>
</protein>
<evidence type="ECO:0000256" key="2">
    <source>
        <dbReference type="PIRSR" id="PIRSR601952-1"/>
    </source>
</evidence>
<feature type="binding site" evidence="3">
    <location>
        <position position="436"/>
    </location>
    <ligand>
        <name>Zn(2+)</name>
        <dbReference type="ChEBI" id="CHEBI:29105"/>
        <label>2</label>
    </ligand>
</feature>
<feature type="active site" description="Phosphoserine intermediate" evidence="2">
    <location>
        <position position="87"/>
    </location>
</feature>
<sequence>MRYVRFIILSVICSIVLLGCAGKTEQAKAKYVFYFIGDGMGVNQVIGTEMYLAELEGRIGTKSLSFTSFPVRNYMTTYSATNAVTCSAAAGTALATGTKTQNGRIGMRQDSSVLYSIACKAKQAGKAVGVTTSVAINHATPAVFYAHQPDRQMYYEIGTDAAKAGFDFYGGAGWKQVFSPHDSSAIDLYSLLRDSGYMIIDHRQDFQALSAGAGKVVYVQPKDCVNPSSLPAAIDRKEGDLTLANITEKAIQFLSTRNETGFFLMVEGGVIDWLCHANDGAAAFREVVDFSETIQVALDFYKAHPNETLIIVTADHETGGLSLGNGPYELNLKLLANQKSSIIGLTQKLKQLKKSKGKNLTYPDLQELFKQECGFGATVMLSPAEEQLLESECMKIIRSDRNQLVRNEHALVDPLAVLAVKILNRKAMIQWASGGHSAGAVPVYAIGVGAEKFSGISDNTEIIGIIEEVMGN</sequence>
<feature type="binding site" evidence="3">
    <location>
        <position position="315"/>
    </location>
    <ligand>
        <name>Zn(2+)</name>
        <dbReference type="ChEBI" id="CHEBI:29105"/>
        <label>2</label>
    </ligand>
</feature>
<dbReference type="SUPFAM" id="SSF53649">
    <property type="entry name" value="Alkaline phosphatase-like"/>
    <property type="match status" value="1"/>
</dbReference>
<feature type="binding site" evidence="3">
    <location>
        <position position="272"/>
    </location>
    <ligand>
        <name>Zn(2+)</name>
        <dbReference type="ChEBI" id="CHEBI:29105"/>
        <label>2</label>
    </ligand>
</feature>
<dbReference type="EMBL" id="CP032819">
    <property type="protein sequence ID" value="AZS30367.1"/>
    <property type="molecule type" value="Genomic_DNA"/>
</dbReference>
<feature type="binding site" evidence="3">
    <location>
        <position position="138"/>
    </location>
    <ligand>
        <name>Mg(2+)</name>
        <dbReference type="ChEBI" id="CHEBI:18420"/>
    </ligand>
</feature>
<gene>
    <name evidence="5" type="ORF">D8S85_12955</name>
</gene>
<dbReference type="Pfam" id="PF00245">
    <property type="entry name" value="Alk_phosphatase"/>
    <property type="match status" value="2"/>
</dbReference>
<dbReference type="CDD" id="cd16012">
    <property type="entry name" value="ALP"/>
    <property type="match status" value="1"/>
</dbReference>
<dbReference type="PANTHER" id="PTHR11596">
    <property type="entry name" value="ALKALINE PHOSPHATASE"/>
    <property type="match status" value="1"/>
</dbReference>
<feature type="binding site" evidence="3">
    <location>
        <position position="276"/>
    </location>
    <ligand>
        <name>Zn(2+)</name>
        <dbReference type="ChEBI" id="CHEBI:29105"/>
        <label>2</label>
    </ligand>
</feature>
<feature type="binding site" evidence="3">
    <location>
        <position position="38"/>
    </location>
    <ligand>
        <name>Mg(2+)</name>
        <dbReference type="ChEBI" id="CHEBI:18420"/>
    </ligand>
</feature>
<dbReference type="Gene3D" id="1.10.60.40">
    <property type="match status" value="1"/>
</dbReference>
<comment type="cofactor">
    <cofactor evidence="3">
        <name>Zn(2+)</name>
        <dbReference type="ChEBI" id="CHEBI:29105"/>
    </cofactor>
    <text evidence="3">Binds 2 Zn(2+) ions.</text>
</comment>
<accession>A0A3Q9IUN7</accession>